<proteinExistence type="predicted"/>
<dbReference type="Pfam" id="PF15483">
    <property type="entry name" value="DUF4641"/>
    <property type="match status" value="1"/>
</dbReference>
<name>A0A9L0SBR7_HORSE</name>
<evidence type="ECO:0000313" key="3">
    <source>
        <dbReference type="Proteomes" id="UP000002281"/>
    </source>
</evidence>
<protein>
    <submittedName>
        <fullName evidence="2">Uncharacterized protein</fullName>
    </submittedName>
</protein>
<reference evidence="2" key="2">
    <citation type="submission" date="2025-08" db="UniProtKB">
        <authorList>
            <consortium name="Ensembl"/>
        </authorList>
    </citation>
    <scope>IDENTIFICATION</scope>
    <source>
        <strain evidence="2">Thoroughbred</strain>
    </source>
</reference>
<evidence type="ECO:0000313" key="2">
    <source>
        <dbReference type="Ensembl" id="ENSECAP00000072323.1"/>
    </source>
</evidence>
<evidence type="ECO:0000256" key="1">
    <source>
        <dbReference type="SAM" id="MobiDB-lite"/>
    </source>
</evidence>
<dbReference type="OrthoDB" id="9629060at2759"/>
<feature type="compositionally biased region" description="Low complexity" evidence="1">
    <location>
        <begin position="132"/>
        <end position="142"/>
    </location>
</feature>
<reference evidence="2 3" key="1">
    <citation type="journal article" date="2009" name="Science">
        <title>Genome sequence, comparative analysis, and population genetics of the domestic horse.</title>
        <authorList>
            <consortium name="Broad Institute Genome Sequencing Platform"/>
            <consortium name="Broad Institute Whole Genome Assembly Team"/>
            <person name="Wade C.M."/>
            <person name="Giulotto E."/>
            <person name="Sigurdsson S."/>
            <person name="Zoli M."/>
            <person name="Gnerre S."/>
            <person name="Imsland F."/>
            <person name="Lear T.L."/>
            <person name="Adelson D.L."/>
            <person name="Bailey E."/>
            <person name="Bellone R.R."/>
            <person name="Bloecker H."/>
            <person name="Distl O."/>
            <person name="Edgar R.C."/>
            <person name="Garber M."/>
            <person name="Leeb T."/>
            <person name="Mauceli E."/>
            <person name="MacLeod J.N."/>
            <person name="Penedo M.C.T."/>
            <person name="Raison J.M."/>
            <person name="Sharpe T."/>
            <person name="Vogel J."/>
            <person name="Andersson L."/>
            <person name="Antczak D.F."/>
            <person name="Biagi T."/>
            <person name="Binns M.M."/>
            <person name="Chowdhary B.P."/>
            <person name="Coleman S.J."/>
            <person name="Della Valle G."/>
            <person name="Fryc S."/>
            <person name="Guerin G."/>
            <person name="Hasegawa T."/>
            <person name="Hill E.W."/>
            <person name="Jurka J."/>
            <person name="Kiialainen A."/>
            <person name="Lindgren G."/>
            <person name="Liu J."/>
            <person name="Magnani E."/>
            <person name="Mickelson J.R."/>
            <person name="Murray J."/>
            <person name="Nergadze S.G."/>
            <person name="Onofrio R."/>
            <person name="Pedroni S."/>
            <person name="Piras M.F."/>
            <person name="Raudsepp T."/>
            <person name="Rocchi M."/>
            <person name="Roeed K.H."/>
            <person name="Ryder O.A."/>
            <person name="Searle S."/>
            <person name="Skow L."/>
            <person name="Swinburne J.E."/>
            <person name="Syvaenen A.C."/>
            <person name="Tozaki T."/>
            <person name="Valberg S.J."/>
            <person name="Vaudin M."/>
            <person name="White J.R."/>
            <person name="Zody M.C."/>
            <person name="Lander E.S."/>
            <person name="Lindblad-Toh K."/>
        </authorList>
    </citation>
    <scope>NUCLEOTIDE SEQUENCE [LARGE SCALE GENOMIC DNA]</scope>
    <source>
        <strain evidence="2 3">Thoroughbred</strain>
    </source>
</reference>
<reference evidence="2" key="3">
    <citation type="submission" date="2025-09" db="UniProtKB">
        <authorList>
            <consortium name="Ensembl"/>
        </authorList>
    </citation>
    <scope>IDENTIFICATION</scope>
    <source>
        <strain evidence="2">Thoroughbred</strain>
    </source>
</reference>
<dbReference type="GeneTree" id="ENSGT00390000015252"/>
<organism evidence="2 3">
    <name type="scientific">Equus caballus</name>
    <name type="common">Horse</name>
    <dbReference type="NCBI Taxonomy" id="9796"/>
    <lineage>
        <taxon>Eukaryota</taxon>
        <taxon>Metazoa</taxon>
        <taxon>Chordata</taxon>
        <taxon>Craniata</taxon>
        <taxon>Vertebrata</taxon>
        <taxon>Euteleostomi</taxon>
        <taxon>Mammalia</taxon>
        <taxon>Eutheria</taxon>
        <taxon>Laurasiatheria</taxon>
        <taxon>Perissodactyla</taxon>
        <taxon>Equidae</taxon>
        <taxon>Equus</taxon>
    </lineage>
</organism>
<gene>
    <name evidence="2" type="primary">LOC111771928</name>
</gene>
<dbReference type="Proteomes" id="UP000002281">
    <property type="component" value="Chromosome X"/>
</dbReference>
<accession>A0A9L0SBR7</accession>
<dbReference type="AlphaFoldDB" id="A0A9L0SBR7"/>
<dbReference type="PANTHER" id="PTHR31866:SF1">
    <property type="entry name" value="GENE 4779-RELATED"/>
    <property type="match status" value="1"/>
</dbReference>
<feature type="region of interest" description="Disordered" evidence="1">
    <location>
        <begin position="1"/>
        <end position="342"/>
    </location>
</feature>
<dbReference type="InterPro" id="IPR027822">
    <property type="entry name" value="DUF4641"/>
</dbReference>
<dbReference type="PANTHER" id="PTHR31866">
    <property type="entry name" value="GENE 4779-RELATED"/>
    <property type="match status" value="1"/>
</dbReference>
<feature type="compositionally biased region" description="Low complexity" evidence="1">
    <location>
        <begin position="330"/>
        <end position="342"/>
    </location>
</feature>
<keyword evidence="3" id="KW-1185">Reference proteome</keyword>
<sequence>MSSPDEGSVWGAGFGPEGGARAGVRPAEPGALRAVGLGPALGAPRSGEGEGEGGFPQPGGRPSCPADGRDAAADRASCPAPRAAANVVQQLTRRGVCRYRSPESCAARGSTVWAGLEPGAGGPGAPALSWVASQPASAALLPLPGPEGGPAWGSPKRGGRSRLGSPASRGRPSAGGPFRLPSDPEPSDEASELQRTRRASAAPLDPATFPPVSDVPLLVRCRRAKQSKQPGTGKKSVAGRTMESQPVEVAGEDIDPNSDPAPRGQPPGHRPGPCSRCVRRPEGSSGHLNTRAAPQVAGNPQCLARSQGNTVPRGPAPSGDQEPLDRPPGRQRQQQPRGARGCPRCHVLQREIGDLKEHLGKRCLPCTRALSTRTRPRDLLLLGRSEMPPWFSLYRLLGVPCPLPCVGSFDEFRVAPTCPKAGDPLARLVLV</sequence>
<dbReference type="Ensembl" id="ENSECAT00000112147.1">
    <property type="protein sequence ID" value="ENSECAP00000072323.1"/>
    <property type="gene ID" value="ENSECAG00000032482.2"/>
</dbReference>
<feature type="compositionally biased region" description="Gly residues" evidence="1">
    <location>
        <begin position="10"/>
        <end position="21"/>
    </location>
</feature>